<dbReference type="HOGENOM" id="CLU_148073_5_3_4"/>
<evidence type="ECO:0000313" key="4">
    <source>
        <dbReference type="EMBL" id="CCJ55079.1"/>
    </source>
</evidence>
<evidence type="ECO:0000256" key="1">
    <source>
        <dbReference type="ARBA" id="ARBA00006723"/>
    </source>
</evidence>
<dbReference type="NCBIfam" id="NF001966">
    <property type="entry name" value="PRK00745.1"/>
    <property type="match status" value="1"/>
</dbReference>
<evidence type="ECO:0000256" key="2">
    <source>
        <dbReference type="ARBA" id="ARBA00023235"/>
    </source>
</evidence>
<reference evidence="4 5" key="1">
    <citation type="journal article" date="2012" name="BMC Genomics">
        <title>Comparative genomics of the classical Bordetella subspecies: the evolution and exchange of virulence-associated diversity amongst closely related pathogens.</title>
        <authorList>
            <person name="Park J."/>
            <person name="Zhang Y."/>
            <person name="Buboltz A.M."/>
            <person name="Zhang X."/>
            <person name="Schuster S.C."/>
            <person name="Ahuja U."/>
            <person name="Liu M."/>
            <person name="Miller J.F."/>
            <person name="Sebaihia M."/>
            <person name="Bentley S.D."/>
            <person name="Parkhill J."/>
            <person name="Harvill E.T."/>
        </authorList>
    </citation>
    <scope>NUCLEOTIDE SEQUENCE [LARGE SCALE GENOMIC DNA]</scope>
    <source>
        <strain evidence="4 5">253</strain>
    </source>
</reference>
<dbReference type="KEGG" id="bbh:BN112_3162"/>
<dbReference type="SUPFAM" id="SSF55331">
    <property type="entry name" value="Tautomerase/MIF"/>
    <property type="match status" value="1"/>
</dbReference>
<dbReference type="EMBL" id="HE965806">
    <property type="protein sequence ID" value="CCJ55079.1"/>
    <property type="molecule type" value="Genomic_DNA"/>
</dbReference>
<dbReference type="GO" id="GO:0016853">
    <property type="term" value="F:isomerase activity"/>
    <property type="evidence" value="ECO:0007669"/>
    <property type="project" value="UniProtKB-KW"/>
</dbReference>
<dbReference type="OrthoDB" id="8527422at2"/>
<dbReference type="Pfam" id="PF01361">
    <property type="entry name" value="Tautomerase"/>
    <property type="match status" value="1"/>
</dbReference>
<dbReference type="PANTHER" id="PTHR35530">
    <property type="entry name" value="TAUTOMERASE-RELATED"/>
    <property type="match status" value="1"/>
</dbReference>
<proteinExistence type="inferred from homology"/>
<sequence length="63" mass="7114">MPTVRVELSPGRSAEQKTRYMQEVTRLTVEILKCPVESVDVIFIEIPPTDWAHGGKFYAQPPA</sequence>
<accession>A0A0C6P5H7</accession>
<feature type="domain" description="4-oxalocrotonate tautomerase-like" evidence="3">
    <location>
        <begin position="2"/>
        <end position="56"/>
    </location>
</feature>
<dbReference type="InterPro" id="IPR004370">
    <property type="entry name" value="4-OT-like_dom"/>
</dbReference>
<protein>
    <submittedName>
        <fullName evidence="4">Putative 4-oxalocrotonate tautomerase</fullName>
    </submittedName>
</protein>
<dbReference type="AlphaFoldDB" id="A0A0C6P5H7"/>
<dbReference type="InterPro" id="IPR014347">
    <property type="entry name" value="Tautomerase/MIF_sf"/>
</dbReference>
<organism evidence="4 5">
    <name type="scientific">Bordetella bronchiseptica 253</name>
    <dbReference type="NCBI Taxonomy" id="568707"/>
    <lineage>
        <taxon>Bacteria</taxon>
        <taxon>Pseudomonadati</taxon>
        <taxon>Pseudomonadota</taxon>
        <taxon>Betaproteobacteria</taxon>
        <taxon>Burkholderiales</taxon>
        <taxon>Alcaligenaceae</taxon>
        <taxon>Bordetella</taxon>
    </lineage>
</organism>
<name>A0A0C6P5H7_BORBO</name>
<dbReference type="RefSeq" id="WP_015064697.1">
    <property type="nucleotide sequence ID" value="NC_019382.1"/>
</dbReference>
<dbReference type="Proteomes" id="UP000007564">
    <property type="component" value="Chromosome"/>
</dbReference>
<keyword evidence="2" id="KW-0413">Isomerase</keyword>
<gene>
    <name evidence="4" type="ORF">BN112_3162</name>
</gene>
<evidence type="ECO:0000259" key="3">
    <source>
        <dbReference type="Pfam" id="PF01361"/>
    </source>
</evidence>
<evidence type="ECO:0000313" key="5">
    <source>
        <dbReference type="Proteomes" id="UP000007564"/>
    </source>
</evidence>
<dbReference type="PANTHER" id="PTHR35530:SF2">
    <property type="entry name" value="BSL4019 PROTEIN"/>
    <property type="match status" value="1"/>
</dbReference>
<comment type="similarity">
    <text evidence="1">Belongs to the 4-oxalocrotonate tautomerase family.</text>
</comment>
<dbReference type="Gene3D" id="3.30.429.10">
    <property type="entry name" value="Macrophage Migration Inhibitory Factor"/>
    <property type="match status" value="1"/>
</dbReference>